<dbReference type="AlphaFoldDB" id="A0A2P2QDB7"/>
<dbReference type="EMBL" id="GGEC01084455">
    <property type="protein sequence ID" value="MBX64939.1"/>
    <property type="molecule type" value="Transcribed_RNA"/>
</dbReference>
<organism evidence="1">
    <name type="scientific">Rhizophora mucronata</name>
    <name type="common">Asiatic mangrove</name>
    <dbReference type="NCBI Taxonomy" id="61149"/>
    <lineage>
        <taxon>Eukaryota</taxon>
        <taxon>Viridiplantae</taxon>
        <taxon>Streptophyta</taxon>
        <taxon>Embryophyta</taxon>
        <taxon>Tracheophyta</taxon>
        <taxon>Spermatophyta</taxon>
        <taxon>Magnoliopsida</taxon>
        <taxon>eudicotyledons</taxon>
        <taxon>Gunneridae</taxon>
        <taxon>Pentapetalae</taxon>
        <taxon>rosids</taxon>
        <taxon>fabids</taxon>
        <taxon>Malpighiales</taxon>
        <taxon>Rhizophoraceae</taxon>
        <taxon>Rhizophora</taxon>
    </lineage>
</organism>
<sequence length="38" mass="4149">MDSSVLFGDFFLNWDGIFSFKLKSTTSSIVQGTTSGAR</sequence>
<name>A0A2P2QDB7_RHIMU</name>
<proteinExistence type="predicted"/>
<accession>A0A2P2QDB7</accession>
<protein>
    <submittedName>
        <fullName evidence="1">Uncharacterized protein</fullName>
    </submittedName>
</protein>
<reference evidence="1" key="1">
    <citation type="submission" date="2018-02" db="EMBL/GenBank/DDBJ databases">
        <title>Rhizophora mucronata_Transcriptome.</title>
        <authorList>
            <person name="Meera S.P."/>
            <person name="Sreeshan A."/>
            <person name="Augustine A."/>
        </authorList>
    </citation>
    <scope>NUCLEOTIDE SEQUENCE</scope>
    <source>
        <tissue evidence="1">Leaf</tissue>
    </source>
</reference>
<evidence type="ECO:0000313" key="1">
    <source>
        <dbReference type="EMBL" id="MBX64939.1"/>
    </source>
</evidence>